<feature type="compositionally biased region" description="Low complexity" evidence="6">
    <location>
        <begin position="163"/>
        <end position="202"/>
    </location>
</feature>
<keyword evidence="4" id="KW-0378">Hydrolase</keyword>
<dbReference type="OrthoDB" id="206848at2759"/>
<dbReference type="EMBL" id="JAACJM010000015">
    <property type="protein sequence ID" value="KAF5368457.1"/>
    <property type="molecule type" value="Genomic_DNA"/>
</dbReference>
<dbReference type="GO" id="GO:0006629">
    <property type="term" value="P:lipid metabolic process"/>
    <property type="evidence" value="ECO:0007669"/>
    <property type="project" value="UniProtKB-KW"/>
</dbReference>
<feature type="region of interest" description="Disordered" evidence="6">
    <location>
        <begin position="104"/>
        <end position="129"/>
    </location>
</feature>
<sequence length="916" mass="100653">MYTLSMDGEPYTTPEEDPFNIRPLLCEPRRKRSSMLNKWIQDQHRPSESTDSMQNASSDSSPPLQSGTRSNPYLAYPDLGTKHSSAKVSTVTLASFDLVEDDDIPAETVPDTSTTATPVSTRSKRFGTPTSLKNLHISFRANSPSLPSPASPTSARMSFLPLSSRLGSSSGRSSKQHNRSSSTSTLDTTASPSTPRTPVSPSMKWRPSVLGYFSSSQVSMDLSEALYPPPRPSMSSSHTGTSATTSITITDTEPPMTPTKIFGVKYCSKSHNSLSHTSNFAAISEGSDNASGTCRIKTDASKSSSVRLPFAPKSISSRMSNHSRSTSDALHLFDDDEDDTAPVSLPKSPRPQMAFSSSGKSGSIPRVALSALSTRNQKKKKLVVSGVAANDNRKFDGVKRWCESFGEVTHIVRMPNGELVVHFRSAEVADTVCRLRAQVFIAGVGSVNLSCQPHLLPREGSDRRNRFLTLFDGVDTNIVSIGRNSLLTTSFMDSQTQTSSLPSKLELETKSQSQSGCRCLPLVLVEGFMGRAGATIWGDFQRYLGWECNGCRRRVIFSSCVDSTGPVSSLHDRACELYYSLVGGTVDYGEEHSRIHGHARYGRTYDEGLYPEWSIDNPLHFLGHSVGGLAIITLQSLFKQGYFGSSGHPDMIRSVNTISTPFRGTQVVYVLGERPDAAPRIQPFSWGSLLSKTVHIISYMSPILPEAFDLHVESRSLSYRDSTFLNFLKHLWKSDWAESRDATPYDVTFTAAEEREMSGEGEVNPGTFYRSFATYITETRQDSTVPTPPKSLLLLTPFYLMAQAIASFDLSTLKPVPSFLRSLCDSKGSSLDVERGLPPDDPDISFETVRNNDGVVPLFSQWHPRSCSMTKCLHQKGKLKSSPRPGLCLFASATILDRTRTLAKRDRIAMFIEPYE</sequence>
<keyword evidence="5" id="KW-0443">Lipid metabolism</keyword>
<keyword evidence="9" id="KW-1185">Reference proteome</keyword>
<evidence type="ECO:0000313" key="9">
    <source>
        <dbReference type="Proteomes" id="UP000559256"/>
    </source>
</evidence>
<organism evidence="8 9">
    <name type="scientific">Tetrapyrgos nigripes</name>
    <dbReference type="NCBI Taxonomy" id="182062"/>
    <lineage>
        <taxon>Eukaryota</taxon>
        <taxon>Fungi</taxon>
        <taxon>Dikarya</taxon>
        <taxon>Basidiomycota</taxon>
        <taxon>Agaricomycotina</taxon>
        <taxon>Agaricomycetes</taxon>
        <taxon>Agaricomycetidae</taxon>
        <taxon>Agaricales</taxon>
        <taxon>Marasmiineae</taxon>
        <taxon>Marasmiaceae</taxon>
        <taxon>Tetrapyrgos</taxon>
    </lineage>
</organism>
<dbReference type="GO" id="GO:0016787">
    <property type="term" value="F:hydrolase activity"/>
    <property type="evidence" value="ECO:0007669"/>
    <property type="project" value="UniProtKB-KW"/>
</dbReference>
<evidence type="ECO:0000256" key="3">
    <source>
        <dbReference type="ARBA" id="ARBA00022729"/>
    </source>
</evidence>
<evidence type="ECO:0000256" key="6">
    <source>
        <dbReference type="SAM" id="MobiDB-lite"/>
    </source>
</evidence>
<evidence type="ECO:0000256" key="2">
    <source>
        <dbReference type="ARBA" id="ARBA00022525"/>
    </source>
</evidence>
<keyword evidence="2" id="KW-0964">Secreted</keyword>
<dbReference type="Gene3D" id="3.40.50.1820">
    <property type="entry name" value="alpha/beta hydrolase"/>
    <property type="match status" value="1"/>
</dbReference>
<dbReference type="SUPFAM" id="SSF53474">
    <property type="entry name" value="alpha/beta-Hydrolases"/>
    <property type="match status" value="1"/>
</dbReference>
<proteinExistence type="predicted"/>
<dbReference type="PANTHER" id="PTHR34043">
    <property type="entry name" value="ALPHA/BETA-HYDROLASES SUPERFAMILY PROTEIN"/>
    <property type="match status" value="1"/>
</dbReference>
<evidence type="ECO:0000256" key="5">
    <source>
        <dbReference type="ARBA" id="ARBA00023098"/>
    </source>
</evidence>
<comment type="caution">
    <text evidence="8">The sequence shown here is derived from an EMBL/GenBank/DDBJ whole genome shotgun (WGS) entry which is preliminary data.</text>
</comment>
<dbReference type="GO" id="GO:0005576">
    <property type="term" value="C:extracellular region"/>
    <property type="evidence" value="ECO:0007669"/>
    <property type="project" value="UniProtKB-SubCell"/>
</dbReference>
<comment type="subcellular location">
    <subcellularLocation>
        <location evidence="1">Secreted</location>
    </subcellularLocation>
</comment>
<evidence type="ECO:0000256" key="4">
    <source>
        <dbReference type="ARBA" id="ARBA00022801"/>
    </source>
</evidence>
<evidence type="ECO:0000256" key="1">
    <source>
        <dbReference type="ARBA" id="ARBA00004613"/>
    </source>
</evidence>
<feature type="region of interest" description="Disordered" evidence="6">
    <location>
        <begin position="228"/>
        <end position="255"/>
    </location>
</feature>
<dbReference type="InterPro" id="IPR029058">
    <property type="entry name" value="AB_hydrolase_fold"/>
</dbReference>
<feature type="compositionally biased region" description="Polar residues" evidence="6">
    <location>
        <begin position="110"/>
        <end position="121"/>
    </location>
</feature>
<feature type="domain" description="Lipase-like C-terminal" evidence="7">
    <location>
        <begin position="521"/>
        <end position="778"/>
    </location>
</feature>
<keyword evidence="3" id="KW-0732">Signal</keyword>
<evidence type="ECO:0000313" key="8">
    <source>
        <dbReference type="EMBL" id="KAF5368457.1"/>
    </source>
</evidence>
<evidence type="ECO:0000259" key="7">
    <source>
        <dbReference type="Pfam" id="PF24708"/>
    </source>
</evidence>
<accession>A0A8H5GP03</accession>
<dbReference type="Proteomes" id="UP000559256">
    <property type="component" value="Unassembled WGS sequence"/>
</dbReference>
<dbReference type="Pfam" id="PF24708">
    <property type="entry name" value="Lip_C"/>
    <property type="match status" value="1"/>
</dbReference>
<name>A0A8H5GP03_9AGAR</name>
<dbReference type="PANTHER" id="PTHR34043:SF3">
    <property type="entry name" value="ALPHA_BETA-HYDROLASES SUPERFAMILY PROTEIN"/>
    <property type="match status" value="1"/>
</dbReference>
<dbReference type="AlphaFoldDB" id="A0A8H5GP03"/>
<feature type="compositionally biased region" description="Polar residues" evidence="6">
    <location>
        <begin position="49"/>
        <end position="71"/>
    </location>
</feature>
<protein>
    <recommendedName>
        <fullName evidence="7">Lipase-like C-terminal domain-containing protein</fullName>
    </recommendedName>
</protein>
<feature type="region of interest" description="Disordered" evidence="6">
    <location>
        <begin position="1"/>
        <end position="86"/>
    </location>
</feature>
<reference evidence="8 9" key="1">
    <citation type="journal article" date="2020" name="ISME J.">
        <title>Uncovering the hidden diversity of litter-decomposition mechanisms in mushroom-forming fungi.</title>
        <authorList>
            <person name="Floudas D."/>
            <person name="Bentzer J."/>
            <person name="Ahren D."/>
            <person name="Johansson T."/>
            <person name="Persson P."/>
            <person name="Tunlid A."/>
        </authorList>
    </citation>
    <scope>NUCLEOTIDE SEQUENCE [LARGE SCALE GENOMIC DNA]</scope>
    <source>
        <strain evidence="8 9">CBS 291.85</strain>
    </source>
</reference>
<feature type="region of interest" description="Disordered" evidence="6">
    <location>
        <begin position="163"/>
        <end position="206"/>
    </location>
</feature>
<gene>
    <name evidence="8" type="ORF">D9758_002331</name>
</gene>
<dbReference type="InterPro" id="IPR056304">
    <property type="entry name" value="Lip-like_C"/>
</dbReference>
<feature type="region of interest" description="Disordered" evidence="6">
    <location>
        <begin position="332"/>
        <end position="362"/>
    </location>
</feature>
<feature type="compositionally biased region" description="Low complexity" evidence="6">
    <location>
        <begin position="233"/>
        <end position="252"/>
    </location>
</feature>